<sequence>MIVVKKNVRIKQNLLQPERELSNQPQETQDVLAEATMPPLSAFQRIGGMEGLMHMLGNIQQMYGLYLNMQPTFKMLNALMAPQVTVSSLASKRARGRKKITKRRKR</sequence>
<evidence type="ECO:0000313" key="2">
    <source>
        <dbReference type="Proteomes" id="UP000190188"/>
    </source>
</evidence>
<reference evidence="1 2" key="1">
    <citation type="submission" date="2017-01" db="EMBL/GenBank/DDBJ databases">
        <title>Genome analysis of Paenibacillus selenitrireducens ES3-24.</title>
        <authorList>
            <person name="Xu D."/>
            <person name="Yao R."/>
            <person name="Zheng S."/>
        </authorList>
    </citation>
    <scope>NUCLEOTIDE SEQUENCE [LARGE SCALE GENOMIC DNA]</scope>
    <source>
        <strain evidence="1 2">ES3-24</strain>
    </source>
</reference>
<dbReference type="Proteomes" id="UP000190188">
    <property type="component" value="Unassembled WGS sequence"/>
</dbReference>
<name>A0A1T2X5T0_9BACL</name>
<dbReference type="EMBL" id="MSZX01000009">
    <property type="protein sequence ID" value="OPA75238.1"/>
    <property type="molecule type" value="Genomic_DNA"/>
</dbReference>
<dbReference type="OrthoDB" id="2629138at2"/>
<accession>A0A1T2X5T0</accession>
<evidence type="ECO:0000313" key="1">
    <source>
        <dbReference type="EMBL" id="OPA75238.1"/>
    </source>
</evidence>
<dbReference type="RefSeq" id="WP_078501312.1">
    <property type="nucleotide sequence ID" value="NZ_MSZX01000009.1"/>
</dbReference>
<comment type="caution">
    <text evidence="1">The sequence shown here is derived from an EMBL/GenBank/DDBJ whole genome shotgun (WGS) entry which is preliminary data.</text>
</comment>
<keyword evidence="2" id="KW-1185">Reference proteome</keyword>
<gene>
    <name evidence="1" type="ORF">BVG16_21810</name>
</gene>
<protein>
    <submittedName>
        <fullName evidence="1">Uncharacterized protein</fullName>
    </submittedName>
</protein>
<organism evidence="1 2">
    <name type="scientific">Paenibacillus selenitireducens</name>
    <dbReference type="NCBI Taxonomy" id="1324314"/>
    <lineage>
        <taxon>Bacteria</taxon>
        <taxon>Bacillati</taxon>
        <taxon>Bacillota</taxon>
        <taxon>Bacilli</taxon>
        <taxon>Bacillales</taxon>
        <taxon>Paenibacillaceae</taxon>
        <taxon>Paenibacillus</taxon>
    </lineage>
</organism>
<proteinExistence type="predicted"/>
<dbReference type="AlphaFoldDB" id="A0A1T2X5T0"/>